<dbReference type="GO" id="GO:0031167">
    <property type="term" value="P:rRNA methylation"/>
    <property type="evidence" value="ECO:0007669"/>
    <property type="project" value="InterPro"/>
</dbReference>
<dbReference type="PANTHER" id="PTHR43542:SF1">
    <property type="entry name" value="METHYLTRANSFERASE"/>
    <property type="match status" value="1"/>
</dbReference>
<dbReference type="AlphaFoldDB" id="A0A179D5Q1"/>
<dbReference type="InterPro" id="IPR029063">
    <property type="entry name" value="SAM-dependent_MTases_sf"/>
</dbReference>
<dbReference type="Proteomes" id="UP000078390">
    <property type="component" value="Unassembled WGS sequence"/>
</dbReference>
<dbReference type="EMBL" id="LWLG01000006">
    <property type="protein sequence ID" value="OAQ20772.1"/>
    <property type="molecule type" value="Genomic_DNA"/>
</dbReference>
<dbReference type="PANTHER" id="PTHR43542">
    <property type="entry name" value="METHYLTRANSFERASE"/>
    <property type="match status" value="1"/>
</dbReference>
<dbReference type="Pfam" id="PF03602">
    <property type="entry name" value="Cons_hypoth95"/>
    <property type="match status" value="1"/>
</dbReference>
<evidence type="ECO:0000313" key="4">
    <source>
        <dbReference type="Proteomes" id="UP000078390"/>
    </source>
</evidence>
<comment type="caution">
    <text evidence="3">The sequence shown here is derived from an EMBL/GenBank/DDBJ whole genome shotgun (WGS) entry which is preliminary data.</text>
</comment>
<dbReference type="STRING" id="999894.TDIS_1061"/>
<keyword evidence="4" id="KW-1185">Reference proteome</keyword>
<protein>
    <submittedName>
        <fullName evidence="3">16S rRNA (Guanine(966)-N(2))-methyltransferase</fullName>
    </submittedName>
</protein>
<dbReference type="Gene3D" id="3.40.50.150">
    <property type="entry name" value="Vaccinia Virus protein VP39"/>
    <property type="match status" value="1"/>
</dbReference>
<organism evidence="3 4">
    <name type="scientific">Thermosulfurimonas dismutans</name>
    <dbReference type="NCBI Taxonomy" id="999894"/>
    <lineage>
        <taxon>Bacteria</taxon>
        <taxon>Pseudomonadati</taxon>
        <taxon>Thermodesulfobacteriota</taxon>
        <taxon>Thermodesulfobacteria</taxon>
        <taxon>Thermodesulfobacteriales</taxon>
        <taxon>Thermodesulfobacteriaceae</taxon>
        <taxon>Thermosulfurimonas</taxon>
    </lineage>
</organism>
<dbReference type="CDD" id="cd02440">
    <property type="entry name" value="AdoMet_MTases"/>
    <property type="match status" value="1"/>
</dbReference>
<evidence type="ECO:0000313" key="3">
    <source>
        <dbReference type="EMBL" id="OAQ20772.1"/>
    </source>
</evidence>
<keyword evidence="2 3" id="KW-0808">Transferase</keyword>
<name>A0A179D5Q1_9BACT</name>
<evidence type="ECO:0000256" key="1">
    <source>
        <dbReference type="ARBA" id="ARBA00022603"/>
    </source>
</evidence>
<keyword evidence="1 3" id="KW-0489">Methyltransferase</keyword>
<accession>A0A179D5Q1</accession>
<dbReference type="NCBIfam" id="TIGR00095">
    <property type="entry name" value="16S rRNA (guanine(966)-N(2))-methyltransferase RsmD"/>
    <property type="match status" value="1"/>
</dbReference>
<dbReference type="PATRIC" id="fig|999894.6.peg.1057"/>
<dbReference type="PIRSF" id="PIRSF004553">
    <property type="entry name" value="CHP00095"/>
    <property type="match status" value="1"/>
</dbReference>
<sequence>MTERTRKALFDILGPRVCGARVLDLFSGTGALGLEALSRGAEEVIFAEASPRMVKVILENLKRAGFQKKARVLKAQLPRDLKRLPEGPYDLIFITPPYGTGLGQETLVQIKASFLAEGGLIVVEERKQESFSVENTPWELVEIRKYGETALYFLRRKDGARD</sequence>
<dbReference type="GO" id="GO:0008168">
    <property type="term" value="F:methyltransferase activity"/>
    <property type="evidence" value="ECO:0007669"/>
    <property type="project" value="UniProtKB-KW"/>
</dbReference>
<reference evidence="3 4" key="1">
    <citation type="submission" date="2016-04" db="EMBL/GenBank/DDBJ databases">
        <title>Genome analysis of Thermosulfurimonas dismutans, the first thermophilic sulfur-disproportionating bacterium of the phylum Thermodesulfobacteria.</title>
        <authorList>
            <person name="Mardanov A.V."/>
            <person name="Beletsky A.V."/>
            <person name="Kadnikov V.V."/>
            <person name="Slobodkin A.I."/>
            <person name="Ravin N.V."/>
        </authorList>
    </citation>
    <scope>NUCLEOTIDE SEQUENCE [LARGE SCALE GENOMIC DNA]</scope>
    <source>
        <strain evidence="3 4">S95</strain>
    </source>
</reference>
<evidence type="ECO:0000256" key="2">
    <source>
        <dbReference type="ARBA" id="ARBA00022679"/>
    </source>
</evidence>
<dbReference type="SUPFAM" id="SSF53335">
    <property type="entry name" value="S-adenosyl-L-methionine-dependent methyltransferases"/>
    <property type="match status" value="1"/>
</dbReference>
<proteinExistence type="predicted"/>
<dbReference type="InterPro" id="IPR004398">
    <property type="entry name" value="RNA_MeTrfase_RsmD"/>
</dbReference>
<gene>
    <name evidence="3" type="ORF">TDIS_1061</name>
</gene>